<organism evidence="1 2">
    <name type="scientific">Musa troglodytarum</name>
    <name type="common">fe'i banana</name>
    <dbReference type="NCBI Taxonomy" id="320322"/>
    <lineage>
        <taxon>Eukaryota</taxon>
        <taxon>Viridiplantae</taxon>
        <taxon>Streptophyta</taxon>
        <taxon>Embryophyta</taxon>
        <taxon>Tracheophyta</taxon>
        <taxon>Spermatophyta</taxon>
        <taxon>Magnoliopsida</taxon>
        <taxon>Liliopsida</taxon>
        <taxon>Zingiberales</taxon>
        <taxon>Musaceae</taxon>
        <taxon>Musa</taxon>
    </lineage>
</organism>
<gene>
    <name evidence="1" type="ORF">MUK42_19336</name>
</gene>
<reference evidence="1" key="1">
    <citation type="submission" date="2022-05" db="EMBL/GenBank/DDBJ databases">
        <title>The Musa troglodytarum L. genome provides insights into the mechanism of non-climacteric behaviour and enrichment of carotenoids.</title>
        <authorList>
            <person name="Wang J."/>
        </authorList>
    </citation>
    <scope>NUCLEOTIDE SEQUENCE</scope>
    <source>
        <tissue evidence="1">Leaf</tissue>
    </source>
</reference>
<keyword evidence="2" id="KW-1185">Reference proteome</keyword>
<protein>
    <submittedName>
        <fullName evidence="1">Uncharacterized protein</fullName>
    </submittedName>
</protein>
<accession>A0A9E7KAF5</accession>
<evidence type="ECO:0000313" key="2">
    <source>
        <dbReference type="Proteomes" id="UP001055439"/>
    </source>
</evidence>
<sequence length="101" mass="11191">MGAAEHHQQNRALVDTARLFPNPSRWTETSSEKYRSTSLISKSPIIHHALPNWTQTSNSLPCFPFAPVVAARIMPASLLLDLLLPRVVQSKVGDRVRSFGA</sequence>
<dbReference type="AlphaFoldDB" id="A0A9E7KAF5"/>
<name>A0A9E7KAF5_9LILI</name>
<proteinExistence type="predicted"/>
<evidence type="ECO:0000313" key="1">
    <source>
        <dbReference type="EMBL" id="URE10069.1"/>
    </source>
</evidence>
<dbReference type="EMBL" id="CP097508">
    <property type="protein sequence ID" value="URE10069.1"/>
    <property type="molecule type" value="Genomic_DNA"/>
</dbReference>
<dbReference type="Proteomes" id="UP001055439">
    <property type="component" value="Chromosome 6"/>
</dbReference>